<dbReference type="GO" id="GO:0032259">
    <property type="term" value="P:methylation"/>
    <property type="evidence" value="ECO:0007669"/>
    <property type="project" value="UniProtKB-KW"/>
</dbReference>
<evidence type="ECO:0000256" key="2">
    <source>
        <dbReference type="ARBA" id="ARBA00022603"/>
    </source>
</evidence>
<evidence type="ECO:0000256" key="6">
    <source>
        <dbReference type="ARBA" id="ARBA00023125"/>
    </source>
</evidence>
<feature type="domain" description="TaqI-like C-terminal specificity" evidence="9">
    <location>
        <begin position="810"/>
        <end position="913"/>
    </location>
</feature>
<evidence type="ECO:0000256" key="5">
    <source>
        <dbReference type="ARBA" id="ARBA00022747"/>
    </source>
</evidence>
<dbReference type="PANTHER" id="PTHR33841">
    <property type="entry name" value="DNA METHYLTRANSFERASE YEEA-RELATED"/>
    <property type="match status" value="1"/>
</dbReference>
<sequence length="1008" mass="116590">MSVTELREGVDTDSLEDLVDNYNSTSDTKRRQKREAAVRQQFINPLLRALGWDTESEEVRPEHQTDVGPADYAMVLNGRDQFYVEAKKFSEDLDGYRLKDGEKRSYVDQAVDYAYHQRCEWAVLTNFEEIRLYWTYESRDATEDGLVLEITVDEFLTEGGLEKLSKLSKRGVSRGSLGTLERSRKRKPITEAVQQALSSARGNLTSEIHSNEPELTLETLREGVQRILDRLVVMRVAEDRSVISEDTLYKMKEAWDSTKINPEQRRLIRDFSNAFQDFDSVYNSELFARHECETWAVPNETLKDIIDELYEYNFEYLDADILGSIYEDYLGHAIREKEEGLELEEIDDVRREGGIYYTPVPVVEYIVDSTLGERLNRVMDDVRSELNCEDPDFKAAANRFSEVEQIRFLDVSCGSGSFLIKAYDKFEACYKEYQNLVRAARPEEAKLDDYSRIKNFSDYRQRILRNNLFGVDLDYQATEIASVNLFLKALKSGEKLPTILEENIKRGNSLLNGPNEAVASTLEISVEEADEMGAFDWETEFEEIVGANGDGFSVIAGNPPWGADVDDYRDWVEGEGQYSLASGQYDTYELFIELTAELLGDGGTLGFIIPDSIFREEHEELRKWLAMNYTVDQIHKLGEGVFEDVWTGSAIIQYTKTPSMGDNVVECSVLRKEDRDRMQGAGGTALSTLITERQNTKVQQRILDEPDYAFKPFADEDDYAIMDIMGTDTVDTAEVLFDSRGDEIGKSGEVMRCPSCMNWDTYPQKRAASKGGGYYSKTCTHCEKEYEFEEAYETREIIKNHCPDSSWKRLYFGEHVTRYRESGHAFIDDSIDGIDFEDENLYSPPKILLRKTGFGFNAFIDYTDARCLQVVYVFRLLEDRDPEFEQYDLEYFLGLLNSRVMLYYYTKERSEIEWQSYPYKTQGLVMGLPYPEVDFDDEEEKERYDRFVNLVRNACKSNGKIDRGDDWEIEKLAYDFYGIPEDKRTRIRNELNELQRLQVVRELFPDAE</sequence>
<evidence type="ECO:0000313" key="11">
    <source>
        <dbReference type="Proteomes" id="UP001596406"/>
    </source>
</evidence>
<dbReference type="SUPFAM" id="SSF53335">
    <property type="entry name" value="S-adenosyl-L-methionine-dependent methyltransferases"/>
    <property type="match status" value="1"/>
</dbReference>
<dbReference type="PRINTS" id="PR00507">
    <property type="entry name" value="N12N6MTFRASE"/>
</dbReference>
<dbReference type="RefSeq" id="WP_304450117.1">
    <property type="nucleotide sequence ID" value="NZ_JARRAH010000005.1"/>
</dbReference>
<dbReference type="AlphaFoldDB" id="A0ABD5UHS3"/>
<dbReference type="InterPro" id="IPR011639">
    <property type="entry name" value="MethylTrfase_TaqI-like_dom"/>
</dbReference>
<evidence type="ECO:0000259" key="9">
    <source>
        <dbReference type="Pfam" id="PF12950"/>
    </source>
</evidence>
<dbReference type="InterPro" id="IPR002052">
    <property type="entry name" value="DNA_methylase_N6_adenine_CS"/>
</dbReference>
<dbReference type="Pfam" id="PF07669">
    <property type="entry name" value="Eco57I"/>
    <property type="match status" value="1"/>
</dbReference>
<dbReference type="Proteomes" id="UP001596406">
    <property type="component" value="Unassembled WGS sequence"/>
</dbReference>
<reference evidence="10 11" key="1">
    <citation type="journal article" date="2019" name="Int. J. Syst. Evol. Microbiol.">
        <title>The Global Catalogue of Microorganisms (GCM) 10K type strain sequencing project: providing services to taxonomists for standard genome sequencing and annotation.</title>
        <authorList>
            <consortium name="The Broad Institute Genomics Platform"/>
            <consortium name="The Broad Institute Genome Sequencing Center for Infectious Disease"/>
            <person name="Wu L."/>
            <person name="Ma J."/>
        </authorList>
    </citation>
    <scope>NUCLEOTIDE SEQUENCE [LARGE SCALE GENOMIC DNA]</scope>
    <source>
        <strain evidence="10 11">PSRA2</strain>
    </source>
</reference>
<keyword evidence="2 10" id="KW-0489">Methyltransferase</keyword>
<protein>
    <recommendedName>
        <fullName evidence="1">site-specific DNA-methyltransferase (adenine-specific)</fullName>
        <ecNumber evidence="1">2.1.1.72</ecNumber>
    </recommendedName>
</protein>
<comment type="caution">
    <text evidence="10">The sequence shown here is derived from an EMBL/GenBank/DDBJ whole genome shotgun (WGS) entry which is preliminary data.</text>
</comment>
<dbReference type="EC" id="2.1.1.72" evidence="1"/>
<dbReference type="InterPro" id="IPR029063">
    <property type="entry name" value="SAM-dependent_MTases_sf"/>
</dbReference>
<evidence type="ECO:0000259" key="8">
    <source>
        <dbReference type="Pfam" id="PF07669"/>
    </source>
</evidence>
<evidence type="ECO:0000256" key="1">
    <source>
        <dbReference type="ARBA" id="ARBA00011900"/>
    </source>
</evidence>
<dbReference type="GO" id="GO:0009007">
    <property type="term" value="F:site-specific DNA-methyltransferase (adenine-specific) activity"/>
    <property type="evidence" value="ECO:0007669"/>
    <property type="project" value="UniProtKB-EC"/>
</dbReference>
<dbReference type="Gene3D" id="3.40.50.150">
    <property type="entry name" value="Vaccinia Virus protein VP39"/>
    <property type="match status" value="1"/>
</dbReference>
<evidence type="ECO:0000256" key="4">
    <source>
        <dbReference type="ARBA" id="ARBA00022691"/>
    </source>
</evidence>
<accession>A0ABD5UHS3</accession>
<dbReference type="PANTHER" id="PTHR33841:SF1">
    <property type="entry name" value="DNA METHYLTRANSFERASE A"/>
    <property type="match status" value="1"/>
</dbReference>
<evidence type="ECO:0000256" key="3">
    <source>
        <dbReference type="ARBA" id="ARBA00022679"/>
    </source>
</evidence>
<feature type="domain" description="Type II methyltransferase M.TaqI-like" evidence="8">
    <location>
        <begin position="466"/>
        <end position="642"/>
    </location>
</feature>
<dbReference type="GO" id="GO:0003677">
    <property type="term" value="F:DNA binding"/>
    <property type="evidence" value="ECO:0007669"/>
    <property type="project" value="UniProtKB-KW"/>
</dbReference>
<dbReference type="InterPro" id="IPR025931">
    <property type="entry name" value="TaqI_C"/>
</dbReference>
<dbReference type="EMBL" id="JBHSXM010000005">
    <property type="protein sequence ID" value="MFC6838428.1"/>
    <property type="molecule type" value="Genomic_DNA"/>
</dbReference>
<name>A0ABD5UHS3_9EURY</name>
<organism evidence="10 11">
    <name type="scientific">Halomarina ordinaria</name>
    <dbReference type="NCBI Taxonomy" id="3033939"/>
    <lineage>
        <taxon>Archaea</taxon>
        <taxon>Methanobacteriati</taxon>
        <taxon>Methanobacteriota</taxon>
        <taxon>Stenosarchaea group</taxon>
        <taxon>Halobacteria</taxon>
        <taxon>Halobacteriales</taxon>
        <taxon>Natronomonadaceae</taxon>
        <taxon>Halomarina</taxon>
    </lineage>
</organism>
<evidence type="ECO:0000313" key="10">
    <source>
        <dbReference type="EMBL" id="MFC6838428.1"/>
    </source>
</evidence>
<dbReference type="PROSITE" id="PS00092">
    <property type="entry name" value="N6_MTASE"/>
    <property type="match status" value="1"/>
</dbReference>
<keyword evidence="3" id="KW-0808">Transferase</keyword>
<keyword evidence="5" id="KW-0680">Restriction system</keyword>
<dbReference type="InterPro" id="IPR050953">
    <property type="entry name" value="N4_N6_ade-DNA_methylase"/>
</dbReference>
<comment type="catalytic activity">
    <reaction evidence="7">
        <text>a 2'-deoxyadenosine in DNA + S-adenosyl-L-methionine = an N(6)-methyl-2'-deoxyadenosine in DNA + S-adenosyl-L-homocysteine + H(+)</text>
        <dbReference type="Rhea" id="RHEA:15197"/>
        <dbReference type="Rhea" id="RHEA-COMP:12418"/>
        <dbReference type="Rhea" id="RHEA-COMP:12419"/>
        <dbReference type="ChEBI" id="CHEBI:15378"/>
        <dbReference type="ChEBI" id="CHEBI:57856"/>
        <dbReference type="ChEBI" id="CHEBI:59789"/>
        <dbReference type="ChEBI" id="CHEBI:90615"/>
        <dbReference type="ChEBI" id="CHEBI:90616"/>
        <dbReference type="EC" id="2.1.1.72"/>
    </reaction>
</comment>
<evidence type="ECO:0000256" key="7">
    <source>
        <dbReference type="ARBA" id="ARBA00047942"/>
    </source>
</evidence>
<keyword evidence="6" id="KW-0238">DNA-binding</keyword>
<dbReference type="Pfam" id="PF12950">
    <property type="entry name" value="TaqI_C"/>
    <property type="match status" value="1"/>
</dbReference>
<dbReference type="GO" id="GO:0009307">
    <property type="term" value="P:DNA restriction-modification system"/>
    <property type="evidence" value="ECO:0007669"/>
    <property type="project" value="UniProtKB-KW"/>
</dbReference>
<proteinExistence type="predicted"/>
<keyword evidence="4" id="KW-0949">S-adenosyl-L-methionine</keyword>
<gene>
    <name evidence="10" type="ORF">ACFQHK_18265</name>
</gene>
<keyword evidence="11" id="KW-1185">Reference proteome</keyword>